<feature type="domain" description="Integrase catalytic" evidence="1">
    <location>
        <begin position="4"/>
        <end position="155"/>
    </location>
</feature>
<sequence>MSPLPPGPWQEVSADFGHLPNGKHLLVVTDEYSRYPVVVINSTAARTVIPHLDKIFAEFGIPVLLKTDNGPPFNSHEFAAYATNTGFKHRKITPLWPRGNAETERFMRTIKKTIKAALALHHSYEQAMYQFLLDYRTTPHSTTGVPPATLIFSRTLKTRLPHIPESFRDDSALRQRDAAQKQNMKRHIFKPTCSNAIPKSGLRRRLLGQNVNQFD</sequence>
<accession>A0AAN9C4G5</accession>
<gene>
    <name evidence="2" type="ORF">V1264_000350</name>
</gene>
<dbReference type="PANTHER" id="PTHR37984:SF11">
    <property type="entry name" value="INTEGRASE CATALYTIC DOMAIN-CONTAINING PROTEIN"/>
    <property type="match status" value="1"/>
</dbReference>
<protein>
    <recommendedName>
        <fullName evidence="1">Integrase catalytic domain-containing protein</fullName>
    </recommendedName>
</protein>
<dbReference type="InterPro" id="IPR036397">
    <property type="entry name" value="RNaseH_sf"/>
</dbReference>
<dbReference type="PROSITE" id="PS50994">
    <property type="entry name" value="INTEGRASE"/>
    <property type="match status" value="1"/>
</dbReference>
<dbReference type="InterPro" id="IPR050951">
    <property type="entry name" value="Retrovirus_Pol_polyprotein"/>
</dbReference>
<dbReference type="FunFam" id="3.30.420.10:FF:000063">
    <property type="entry name" value="Retrovirus-related Pol polyprotein from transposon 297-like Protein"/>
    <property type="match status" value="1"/>
</dbReference>
<dbReference type="InterPro" id="IPR012337">
    <property type="entry name" value="RNaseH-like_sf"/>
</dbReference>
<organism evidence="2 3">
    <name type="scientific">Littorina saxatilis</name>
    <dbReference type="NCBI Taxonomy" id="31220"/>
    <lineage>
        <taxon>Eukaryota</taxon>
        <taxon>Metazoa</taxon>
        <taxon>Spiralia</taxon>
        <taxon>Lophotrochozoa</taxon>
        <taxon>Mollusca</taxon>
        <taxon>Gastropoda</taxon>
        <taxon>Caenogastropoda</taxon>
        <taxon>Littorinimorpha</taxon>
        <taxon>Littorinoidea</taxon>
        <taxon>Littorinidae</taxon>
        <taxon>Littorina</taxon>
    </lineage>
</organism>
<keyword evidence="3" id="KW-1185">Reference proteome</keyword>
<dbReference type="AlphaFoldDB" id="A0AAN9C4G5"/>
<dbReference type="Pfam" id="PF00665">
    <property type="entry name" value="rve"/>
    <property type="match status" value="1"/>
</dbReference>
<dbReference type="GO" id="GO:0015074">
    <property type="term" value="P:DNA integration"/>
    <property type="evidence" value="ECO:0007669"/>
    <property type="project" value="InterPro"/>
</dbReference>
<dbReference type="Gene3D" id="3.30.420.10">
    <property type="entry name" value="Ribonuclease H-like superfamily/Ribonuclease H"/>
    <property type="match status" value="1"/>
</dbReference>
<name>A0AAN9C4G5_9CAEN</name>
<dbReference type="SUPFAM" id="SSF53098">
    <property type="entry name" value="Ribonuclease H-like"/>
    <property type="match status" value="1"/>
</dbReference>
<dbReference type="InterPro" id="IPR001584">
    <property type="entry name" value="Integrase_cat-core"/>
</dbReference>
<evidence type="ECO:0000313" key="3">
    <source>
        <dbReference type="Proteomes" id="UP001374579"/>
    </source>
</evidence>
<evidence type="ECO:0000313" key="2">
    <source>
        <dbReference type="EMBL" id="KAK7114265.1"/>
    </source>
</evidence>
<dbReference type="GO" id="GO:0003676">
    <property type="term" value="F:nucleic acid binding"/>
    <property type="evidence" value="ECO:0007669"/>
    <property type="project" value="InterPro"/>
</dbReference>
<evidence type="ECO:0000259" key="1">
    <source>
        <dbReference type="PROSITE" id="PS50994"/>
    </source>
</evidence>
<comment type="caution">
    <text evidence="2">The sequence shown here is derived from an EMBL/GenBank/DDBJ whole genome shotgun (WGS) entry which is preliminary data.</text>
</comment>
<dbReference type="PANTHER" id="PTHR37984">
    <property type="entry name" value="PROTEIN CBG26694"/>
    <property type="match status" value="1"/>
</dbReference>
<reference evidence="2 3" key="1">
    <citation type="submission" date="2024-02" db="EMBL/GenBank/DDBJ databases">
        <title>Chromosome-scale genome assembly of the rough periwinkle Littorina saxatilis.</title>
        <authorList>
            <person name="De Jode A."/>
            <person name="Faria R."/>
            <person name="Formenti G."/>
            <person name="Sims Y."/>
            <person name="Smith T.P."/>
            <person name="Tracey A."/>
            <person name="Wood J.M.D."/>
            <person name="Zagrodzka Z.B."/>
            <person name="Johannesson K."/>
            <person name="Butlin R.K."/>
            <person name="Leder E.H."/>
        </authorList>
    </citation>
    <scope>NUCLEOTIDE SEQUENCE [LARGE SCALE GENOMIC DNA]</scope>
    <source>
        <strain evidence="2">Snail1</strain>
        <tissue evidence="2">Muscle</tissue>
    </source>
</reference>
<dbReference type="EMBL" id="JBAMIC010000001">
    <property type="protein sequence ID" value="KAK7114265.1"/>
    <property type="molecule type" value="Genomic_DNA"/>
</dbReference>
<dbReference type="Proteomes" id="UP001374579">
    <property type="component" value="Unassembled WGS sequence"/>
</dbReference>
<proteinExistence type="predicted"/>